<accession>A0A1I2FYF0</accession>
<dbReference type="PANTHER" id="PTHR11904:SF9">
    <property type="entry name" value="PURINE NUCLEOSIDE PHOSPHORYLASE-RELATED"/>
    <property type="match status" value="1"/>
</dbReference>
<keyword evidence="4" id="KW-0328">Glycosyltransferase</keyword>
<evidence type="ECO:0000313" key="9">
    <source>
        <dbReference type="Proteomes" id="UP000199400"/>
    </source>
</evidence>
<dbReference type="PANTHER" id="PTHR11904">
    <property type="entry name" value="METHYLTHIOADENOSINE/PURINE NUCLEOSIDE PHOSPHORYLASE"/>
    <property type="match status" value="1"/>
</dbReference>
<dbReference type="InterPro" id="IPR035994">
    <property type="entry name" value="Nucleoside_phosphorylase_sf"/>
</dbReference>
<evidence type="ECO:0000313" key="8">
    <source>
        <dbReference type="EMBL" id="SFF10425.1"/>
    </source>
</evidence>
<dbReference type="RefSeq" id="WP_096332295.1">
    <property type="nucleotide sequence ID" value="NZ_FOMX01000029.1"/>
</dbReference>
<dbReference type="CDD" id="cd09009">
    <property type="entry name" value="PNP-EcPNPII_like"/>
    <property type="match status" value="1"/>
</dbReference>
<dbReference type="GO" id="GO:0005737">
    <property type="term" value="C:cytoplasm"/>
    <property type="evidence" value="ECO:0007669"/>
    <property type="project" value="TreeGrafter"/>
</dbReference>
<evidence type="ECO:0000256" key="5">
    <source>
        <dbReference type="ARBA" id="ARBA00022679"/>
    </source>
</evidence>
<comment type="pathway">
    <text evidence="1">Purine metabolism; purine nucleoside salvage.</text>
</comment>
<dbReference type="SUPFAM" id="SSF53167">
    <property type="entry name" value="Purine and uridine phosphorylases"/>
    <property type="match status" value="1"/>
</dbReference>
<name>A0A1I2FYF0_9BACT</name>
<dbReference type="OrthoDB" id="1523230at2"/>
<dbReference type="GO" id="GO:0009116">
    <property type="term" value="P:nucleoside metabolic process"/>
    <property type="evidence" value="ECO:0007669"/>
    <property type="project" value="InterPro"/>
</dbReference>
<evidence type="ECO:0000256" key="6">
    <source>
        <dbReference type="ARBA" id="ARBA00031036"/>
    </source>
</evidence>
<comment type="similarity">
    <text evidence="2">Belongs to the PNP/MTAP phosphorylase family.</text>
</comment>
<dbReference type="InterPro" id="IPR000845">
    <property type="entry name" value="Nucleoside_phosphorylase_d"/>
</dbReference>
<dbReference type="EC" id="2.4.2.1" evidence="3"/>
<evidence type="ECO:0000259" key="7">
    <source>
        <dbReference type="Pfam" id="PF01048"/>
    </source>
</evidence>
<evidence type="ECO:0000256" key="1">
    <source>
        <dbReference type="ARBA" id="ARBA00005058"/>
    </source>
</evidence>
<protein>
    <recommendedName>
        <fullName evidence="3">purine-nucleoside phosphorylase</fullName>
        <ecNumber evidence="3">2.4.2.1</ecNumber>
    </recommendedName>
    <alternativeName>
        <fullName evidence="6">Inosine-guanosine phosphorylase</fullName>
    </alternativeName>
</protein>
<proteinExistence type="inferred from homology"/>
<dbReference type="Gene3D" id="3.40.50.1580">
    <property type="entry name" value="Nucleoside phosphorylase domain"/>
    <property type="match status" value="1"/>
</dbReference>
<reference evidence="9" key="1">
    <citation type="submission" date="2016-10" db="EMBL/GenBank/DDBJ databases">
        <authorList>
            <person name="Varghese N."/>
            <person name="Submissions S."/>
        </authorList>
    </citation>
    <scope>NUCLEOTIDE SEQUENCE [LARGE SCALE GENOMIC DNA]</scope>
    <source>
        <strain evidence="9">ATCC 25963</strain>
    </source>
</reference>
<dbReference type="InterPro" id="IPR011268">
    <property type="entry name" value="Purine_phosphorylase"/>
</dbReference>
<dbReference type="STRING" id="54.SAMN02745121_06935"/>
<evidence type="ECO:0000256" key="3">
    <source>
        <dbReference type="ARBA" id="ARBA00011886"/>
    </source>
</evidence>
<keyword evidence="9" id="KW-1185">Reference proteome</keyword>
<dbReference type="UniPathway" id="UPA00606"/>
<organism evidence="8 9">
    <name type="scientific">Nannocystis exedens</name>
    <dbReference type="NCBI Taxonomy" id="54"/>
    <lineage>
        <taxon>Bacteria</taxon>
        <taxon>Pseudomonadati</taxon>
        <taxon>Myxococcota</taxon>
        <taxon>Polyangia</taxon>
        <taxon>Nannocystales</taxon>
        <taxon>Nannocystaceae</taxon>
        <taxon>Nannocystis</taxon>
    </lineage>
</organism>
<keyword evidence="5" id="KW-0808">Transferase</keyword>
<evidence type="ECO:0000256" key="4">
    <source>
        <dbReference type="ARBA" id="ARBA00022676"/>
    </source>
</evidence>
<dbReference type="Proteomes" id="UP000199400">
    <property type="component" value="Unassembled WGS sequence"/>
</dbReference>
<sequence>MLHSEDPHYHRAAEHLRERLEGTTIDWVVVSGSGFVGMAGDGPDGLGMTVEGSLPLRGLGLPVPTVAGHGTALVFGTVGRQRVCVQTGRIHPYEGHPINVVTAPLWAMLANGARGVCLTCAVGGLDPALRTGQVVLLKDQMNLFGPTPLVGPRFIDMSQLYSPHLRARLQAIDPGLGASSLAEVVYAHARGPQYETPAETAALRALGGQVVGMSTTYEAILAAAHGAAVCGVGVVTNAASQVGLSHDEVQERTRAAKPQVARLLRGLLAQPPGA</sequence>
<gene>
    <name evidence="8" type="ORF">SAMN02745121_06935</name>
</gene>
<dbReference type="EMBL" id="FOMX01000029">
    <property type="protein sequence ID" value="SFF10425.1"/>
    <property type="molecule type" value="Genomic_DNA"/>
</dbReference>
<evidence type="ECO:0000256" key="2">
    <source>
        <dbReference type="ARBA" id="ARBA00006751"/>
    </source>
</evidence>
<dbReference type="GO" id="GO:0004731">
    <property type="term" value="F:purine-nucleoside phosphorylase activity"/>
    <property type="evidence" value="ECO:0007669"/>
    <property type="project" value="UniProtKB-EC"/>
</dbReference>
<dbReference type="AlphaFoldDB" id="A0A1I2FYF0"/>
<dbReference type="Pfam" id="PF01048">
    <property type="entry name" value="PNP_UDP_1"/>
    <property type="match status" value="1"/>
</dbReference>
<feature type="domain" description="Nucleoside phosphorylase" evidence="7">
    <location>
        <begin position="62"/>
        <end position="268"/>
    </location>
</feature>